<dbReference type="InterPro" id="IPR011009">
    <property type="entry name" value="Kinase-like_dom_sf"/>
</dbReference>
<feature type="compositionally biased region" description="Basic and acidic residues" evidence="2">
    <location>
        <begin position="2206"/>
        <end position="2216"/>
    </location>
</feature>
<dbReference type="GO" id="GO:0000124">
    <property type="term" value="C:SAGA complex"/>
    <property type="evidence" value="ECO:0007669"/>
    <property type="project" value="TreeGrafter"/>
</dbReference>
<dbReference type="PANTHER" id="PTHR11139:SF1">
    <property type="entry name" value="TRANSFORMATION_TRANSCRIPTION DOMAIN-ASSOCIATED PROTEIN"/>
    <property type="match status" value="1"/>
</dbReference>
<dbReference type="SUPFAM" id="SSF56112">
    <property type="entry name" value="Protein kinase-like (PK-like)"/>
    <property type="match status" value="1"/>
</dbReference>
<feature type="compositionally biased region" description="Basic and acidic residues" evidence="2">
    <location>
        <begin position="1669"/>
        <end position="1680"/>
    </location>
</feature>
<dbReference type="InterPro" id="IPR046805">
    <property type="entry name" value="Tra1_ring"/>
</dbReference>
<dbReference type="Proteomes" id="UP000887574">
    <property type="component" value="Unplaced"/>
</dbReference>
<comment type="similarity">
    <text evidence="1">Belongs to the PI3/PI4-kinase family. TRA1 subfamily.</text>
</comment>
<dbReference type="InterPro" id="IPR003151">
    <property type="entry name" value="PIK-rel_kinase_FAT"/>
</dbReference>
<name>A0A915D5E0_9BILA</name>
<dbReference type="InterPro" id="IPR046807">
    <property type="entry name" value="Tra1_central"/>
</dbReference>
<evidence type="ECO:0000256" key="2">
    <source>
        <dbReference type="SAM" id="MobiDB-lite"/>
    </source>
</evidence>
<dbReference type="Pfam" id="PF20175">
    <property type="entry name" value="Tra1_central"/>
    <property type="match status" value="1"/>
</dbReference>
<accession>A0A915D5E0</accession>
<sequence>MCHRCLCTQSQIHRGVPLASHQRKAPRRCCFNSQATTSSSAETLSSNLNLLNVSTQAKAVDSALTPATLLSIPPEKGVKEQAAEKASTDTGPPGGTGSSFSARAAAKTSGTEVANKAIEKEQIYWQDPMPPMSLSECKTLVRFLIQPVKMMVVALPSAGEAPHPDSHDIVQLLSDFFVHGLKCLDIFMLGNSSGSSSSYQKAINSSGIRSKDEKEAIEAFTAIYTSLDSKTFFTIINEHIERITNHNHVLQSISAAFFGHQQTAAKMGTVLVQFLLKKLPEMGFSNEKASLYLKMFKLVFNAVSCTQVTSDCENMLKPFLHEILLRALFRSIGSGAHDLLYQQFLPLLPSILQQLNRLQNSSHRQPIHELFVELCLTVPVRLSSLLPYLPLLMDPLVCALYGSPTLVQQGLRTLELCVDNLQPEYFYDHMAPVRSALMQGLWRTVSSNDFQSALSAFRILGKFGGSSRKVLLDAQTMDYEEDAKTSCPIALTICYSRQKADEAKKDVVHDVITDSLGMEVDPVEQKPLLYSGQGGLMEHVWCDIPLLKLVESAANVLRTPQNGEVSGNNNNNNHSNGKSVALPKSQAFEIIKTVLLNCLSSSKIQSIDDIRLKKALEKALKHANSSIEHGYNKSPYICSDKHSRSLFATALTGLFFAVMNNELRSQSLVLFRDIIRHLTIQAIMESLLEDFNDDTSCLDAMVLIDALKTTLADPIKDFCHTVIAVLRYIIDTATVLCCGDADGVCQLPFFTYLLDQISLLCYRREYYTRLGGCTALRFIIENYPTSFVRKQAAVFLNAFLEITSGLADEVSSGALDFASKSMDMFLPICFSSSQSDEDPTEEFLNRLFEHLDDPEALLRNECIRVLGSICQLKSISMAELLAGKKAMIASTIAHKINNFVKLSIDSQIGFLSFYSFVVDIDHLEIDIPSELLTLLMRNLMCICDSSEHDYHSLAAKLRLTPPVGQGDLSPSKKINLLRSAAIGAIISRYLKVLRSSPENPSATDSETSMDELFGLLLKNALTENSKNSSLLEESASGVRKIAQISSSCHQVLSTQLMAVSEDFRQKNEKLTPDFLRKLIFLNEISSSKISPDDINYLIVELNKVLRTDISELQSDDLKSVSATLQLLCHLGCKNAELSKTCLTFFSNIQHHLQLNMNNERWLESLLQFTCLNAEEGVAVFLLTIDNLQNRSLSTLTFAFLKHKNGDVLRKVMMEKVDLLIQIIRSEQQPINSFVEMAVLQVVWLLAENDPNWLYQQTQMYQQIRNLWNSIDFKERYSVRKPIDENEIVRKFELMDRPKFDTPAFCARILLSYLRSSFSSNKTVAEPANDSETIDLLYDLIFVFCHTFISDFMFLRSFIDEHLELVSLQWRREAFKKVVRMLKEGPGPDNGEQLVRFMQYVVAPAFHHAFEKHDTDSVVGSAPDPEQQNDDNVVSLLCSEVIQQENRVPMSDAMAIVMYQFCVLLVQKCPAHIHDMTKKQQGTRLRSFMLFGWPCLQANFQRDLTEKYAGHLLIANIIDKFAINRRIVLQVLNSLVMAHQQDHKEITKKALDILIPAVPRRMDDGYDQLCTMIKKVIVEESRSTTQVTIHCLTIIIRHYKVFYYVRHQLAGVILSGLQRLLSVQFGFDSRRLVIDVCDMFIKWEQERQKAFGVADTTTAVLKSPSTQNEAPHEATAEDRPTEQASEAIPPTGAPSSTNDAFEKSVVDQVVLLLVKIATSSTEIIPGSAASNSNLEAISKRSIVLLRLAMKPNIFGQVATLKSHWFEKLLSLPNAEQFSVEPPSNHQLSQVQVALDVLSNITNYLPQQVAVELFRPLQRSIICCLNCPSAQIVRSSYNVISKLMERTTSSATGLNDFELLNNYIAKHIHDSFSTYFCATSNLSQLTYMTITLLRIMCSIQAAYLDTVCLTPFLKTLQRLARDYVPPTTPYGSSTAASSSDRQPTMDQNQKFIADILVICLEMLCPRIHAISPEAKKGLSQLVLVPLIEKNAVDKVIDVVIKAINKIVIDPTSTNPLGIPLLARMSLTLEARLLSNADLLRSFLNCVLFVFENEHTLETAAKLNTAFSGDYAALIKIFVQDILWCWKKLPKRNFRENTPYNVQRELAADGSGEKSNSAIDLMKPKNCATLGTTFERILEKKVSSVDEEHQEDIKNIEKISCPAMEVEDVEPMEVDEPLENTSGIIVKQDAPGTSNTDDNQPDKISLSETETRVTDQGADQKKSLTVDTILEHEHRLLQMAAESRLKETSTKLIANLVAFLHYDWKTARIVFIEFFRSFYNQLTEEEKAKPSLLKYLATTHNCWHLVVNLLEKEAGGIRLFNDPCLINSNNQPTQKLEILDHLEQLYKMLSENDQLWMVWKKRAYFDKTEKCLALFHQGEFSQARELSEKLMIQLNERLSRPILPAESFSSVSPALNSEVRMWENTWISSCKELNDWSTLLKFSNTEKVADCDLLMESAWHLQDWSLLGECVVQVDACADPKSYVKCSLFKVMNNIINSSFESTKEGVEKSLVDINKFLISEWRRMPNTVSSSHLGLLRDAHLVHEVTEASNILQPSPNTGGTALNNSVRHVMKSWRSRPLTAVDSVSSWLDIFNWRFQHYNTIIKLYEKCNDQGNPMAQQATQQTFLLHSLAQSQLSLALALRRSNQMDMALNALNVLHSLPSLHPMDAQLKVHEHVKCLLKLAASPNTAAVIGRQTPQDALYDALDVMENTQLQFLKRDQIARLMITKGIVLSKLDKRDEAGRAFTAAAVLDDSMGTSNSSSVWKHWGKHLENLFLNNHIESTALNTGLQAIGKSVLATKSGLLLWPQLTEPLEEVLKNNANSIPPANWLFWVNEIIADIRQRQAVFYALRVNLDPAVITKRIQQNHDKMPSFSDWSVGQRLPQTSEESDVDMEQEQSKSPTNWTEKLLSVVDSMCIDQPANMVCLNNILNELDNFPIGAVEKVLDDMKSILKECHDEAFANVAEVAGLVVSKDLRGKVNNLASSLVENSAEEEIPADLYSRLTADLESAKEESFLLHQLAALLRSWTSILINFLKSNQTQCRLRSVSKYLTNFKSKMAQIDVFSGPICPRVAQYSAQISQFMPIYHYSVKHDTVSRLIMIRSLNGKIYSYFLEKNKYDMAESYIFQLFSMLNTEFSKDRGTCQRLIQFAIPQVLQTGTNFRLTECSPMAGTSTQLQGNSGEQPLPCAHNFIDIFDEMLAKETSCKSAREIVDHYYSRLMEQRYCHKTLLNIFNEISVETTNGAEAKCVPKNLLTKWITAKYPHPTNLWISRKNLSVQFALLGLAEHTLFLTPMNLDGLRLDLSTSQLFYMNYRFDLSKKGCNVSGSNLPFIELDGNRPVAFRVSPNIAHFLDLSIEGHLSGALIAIAKCLNNRSIDHLLRPILWDTFCKTVEDNVNVMNPVKRALDTVLSRIKHLAQFEGGNSPTTGLLISSHIQII</sequence>
<evidence type="ECO:0000256" key="1">
    <source>
        <dbReference type="ARBA" id="ARBA00007234"/>
    </source>
</evidence>
<dbReference type="InterPro" id="IPR050517">
    <property type="entry name" value="DDR_Repair_Kinase"/>
</dbReference>
<dbReference type="Pfam" id="PF02259">
    <property type="entry name" value="FAT"/>
    <property type="match status" value="1"/>
</dbReference>
<dbReference type="SUPFAM" id="SSF48371">
    <property type="entry name" value="ARM repeat"/>
    <property type="match status" value="1"/>
</dbReference>
<dbReference type="GO" id="GO:0006355">
    <property type="term" value="P:regulation of DNA-templated transcription"/>
    <property type="evidence" value="ECO:0007669"/>
    <property type="project" value="TreeGrafter"/>
</dbReference>
<dbReference type="Pfam" id="PF20206">
    <property type="entry name" value="Tra1_ring"/>
    <property type="match status" value="1"/>
</dbReference>
<dbReference type="GO" id="GO:0005634">
    <property type="term" value="C:nucleus"/>
    <property type="evidence" value="ECO:0007669"/>
    <property type="project" value="TreeGrafter"/>
</dbReference>
<dbReference type="PROSITE" id="PS50290">
    <property type="entry name" value="PI3_4_KINASE_3"/>
    <property type="match status" value="1"/>
</dbReference>
<dbReference type="GO" id="GO:0035267">
    <property type="term" value="C:NuA4 histone acetyltransferase complex"/>
    <property type="evidence" value="ECO:0007669"/>
    <property type="project" value="TreeGrafter"/>
</dbReference>
<dbReference type="InterPro" id="IPR016024">
    <property type="entry name" value="ARM-type_fold"/>
</dbReference>
<dbReference type="GO" id="GO:0006281">
    <property type="term" value="P:DNA repair"/>
    <property type="evidence" value="ECO:0007669"/>
    <property type="project" value="TreeGrafter"/>
</dbReference>
<feature type="compositionally biased region" description="Polar residues" evidence="2">
    <location>
        <begin position="2872"/>
        <end position="2884"/>
    </location>
</feature>
<dbReference type="InterPro" id="IPR000403">
    <property type="entry name" value="PI3/4_kinase_cat_dom"/>
</dbReference>
<dbReference type="Pfam" id="PF00454">
    <property type="entry name" value="PI3_PI4_kinase"/>
    <property type="match status" value="1"/>
</dbReference>
<dbReference type="WBParaSite" id="jg15560.2">
    <property type="protein sequence ID" value="jg15560.2"/>
    <property type="gene ID" value="jg15560"/>
</dbReference>
<reference evidence="5" key="1">
    <citation type="submission" date="2022-11" db="UniProtKB">
        <authorList>
            <consortium name="WormBaseParasite"/>
        </authorList>
    </citation>
    <scope>IDENTIFICATION</scope>
</reference>
<feature type="domain" description="PI3K/PI4K catalytic" evidence="3">
    <location>
        <begin position="3081"/>
        <end position="3436"/>
    </location>
</feature>
<feature type="compositionally biased region" description="Basic and acidic residues" evidence="2">
    <location>
        <begin position="76"/>
        <end position="87"/>
    </location>
</feature>
<feature type="region of interest" description="Disordered" evidence="2">
    <location>
        <begin position="1661"/>
        <end position="1698"/>
    </location>
</feature>
<dbReference type="PANTHER" id="PTHR11139">
    <property type="entry name" value="ATAXIA TELANGIECTASIA MUTATED ATM -RELATED"/>
    <property type="match status" value="1"/>
</dbReference>
<feature type="region of interest" description="Disordered" evidence="2">
    <location>
        <begin position="2868"/>
        <end position="2900"/>
    </location>
</feature>
<proteinExistence type="inferred from homology"/>
<organism evidence="4 5">
    <name type="scientific">Ditylenchus dipsaci</name>
    <dbReference type="NCBI Taxonomy" id="166011"/>
    <lineage>
        <taxon>Eukaryota</taxon>
        <taxon>Metazoa</taxon>
        <taxon>Ecdysozoa</taxon>
        <taxon>Nematoda</taxon>
        <taxon>Chromadorea</taxon>
        <taxon>Rhabditida</taxon>
        <taxon>Tylenchina</taxon>
        <taxon>Tylenchomorpha</taxon>
        <taxon>Sphaerularioidea</taxon>
        <taxon>Anguinidae</taxon>
        <taxon>Anguininae</taxon>
        <taxon>Ditylenchus</taxon>
    </lineage>
</organism>
<keyword evidence="4" id="KW-1185">Reference proteome</keyword>
<protein>
    <submittedName>
        <fullName evidence="5">PI3K/PI4K catalytic domain-containing protein</fullName>
    </submittedName>
</protein>
<evidence type="ECO:0000259" key="3">
    <source>
        <dbReference type="PROSITE" id="PS50290"/>
    </source>
</evidence>
<evidence type="ECO:0000313" key="5">
    <source>
        <dbReference type="WBParaSite" id="jg15560.2"/>
    </source>
</evidence>
<feature type="region of interest" description="Disordered" evidence="2">
    <location>
        <begin position="71"/>
        <end position="106"/>
    </location>
</feature>
<evidence type="ECO:0000313" key="4">
    <source>
        <dbReference type="Proteomes" id="UP000887574"/>
    </source>
</evidence>
<feature type="region of interest" description="Disordered" evidence="2">
    <location>
        <begin position="2181"/>
        <end position="2216"/>
    </location>
</feature>